<dbReference type="EMBL" id="AAOG01000003">
    <property type="protein sequence ID" value="EAR12142.1"/>
    <property type="molecule type" value="Genomic_DNA"/>
</dbReference>
<dbReference type="STRING" id="313594.PI23P_12432"/>
<evidence type="ECO:0008006" key="3">
    <source>
        <dbReference type="Google" id="ProtNLM"/>
    </source>
</evidence>
<dbReference type="SUPFAM" id="SSF51445">
    <property type="entry name" value="(Trans)glycosidases"/>
    <property type="match status" value="1"/>
</dbReference>
<dbReference type="HOGENOM" id="CLU_625370_0_0_10"/>
<proteinExistence type="predicted"/>
<accession>A4C1Y9</accession>
<reference evidence="1 2" key="1">
    <citation type="submission" date="2006-02" db="EMBL/GenBank/DDBJ databases">
        <authorList>
            <person name="Murray A."/>
            <person name="Staley J."/>
            <person name="Ferriera S."/>
            <person name="Johnson J."/>
            <person name="Kravitz S."/>
            <person name="Halpern A."/>
            <person name="Remington K."/>
            <person name="Beeson K."/>
            <person name="Tran B."/>
            <person name="Rogers Y.-H."/>
            <person name="Friedman R."/>
            <person name="Venter J.C."/>
        </authorList>
    </citation>
    <scope>NUCLEOTIDE SEQUENCE [LARGE SCALE GENOMIC DNA]</scope>
    <source>
        <strain evidence="1 2">23-P</strain>
    </source>
</reference>
<sequence length="438" mass="50242">MKSNFLVFLTFLLVFSSCEQKKTVVILKSNLGTKLQVNGEDFIVNGMNWDYFPIGTNHTYSLWKQTDSFIKRALSEEMTLLKEMGVNTIRVYTGIQPKWIRYIYENYGIHTMLNHPFGRYGVLVDAKWLEVTDYSSIAVQEVLLAEVTQLAEEYNNTPGLLLYLLGNENNYGLFWAGSATEDFPEGDEAKRKIGERRGRPMYKLMNEAAVIMKRKDKNHPIAICNGDLLFLDIIAAECENVDILGINMYRGKSFGDTFQRVKEELDKPILFTEFGADAFNAVTSLEDQKMQAFYLVENWREIYENTAGMGNASNTIGGFTFQFSDGWWKYGQTINLSIHDQNASWLGAGYDLDLQEEQNNMNEEWFGICAKGPLNKEGLCTLYPRAAYYALQDVHKLNPYASKIDSNSISKHFNTIQLEKYVLKVNKHVDIVKREELK</sequence>
<evidence type="ECO:0000313" key="1">
    <source>
        <dbReference type="EMBL" id="EAR12142.1"/>
    </source>
</evidence>
<dbReference type="PROSITE" id="PS51257">
    <property type="entry name" value="PROKAR_LIPOPROTEIN"/>
    <property type="match status" value="1"/>
</dbReference>
<dbReference type="AlphaFoldDB" id="A4C1Y9"/>
<dbReference type="OrthoDB" id="1205943at2"/>
<dbReference type="RefSeq" id="WP_004571106.1">
    <property type="nucleotide sequence ID" value="NZ_CH724148.1"/>
</dbReference>
<gene>
    <name evidence="1" type="ORF">PI23P_12432</name>
</gene>
<protein>
    <recommendedName>
        <fullName evidence="3">Glycoside hydrolase family 2 catalytic domain-containing protein</fullName>
    </recommendedName>
</protein>
<name>A4C1Y9_9FLAO</name>
<dbReference type="Proteomes" id="UP000003053">
    <property type="component" value="Unassembled WGS sequence"/>
</dbReference>
<dbReference type="Gene3D" id="3.20.20.80">
    <property type="entry name" value="Glycosidases"/>
    <property type="match status" value="1"/>
</dbReference>
<dbReference type="InterPro" id="IPR017853">
    <property type="entry name" value="GH"/>
</dbReference>
<comment type="caution">
    <text evidence="1">The sequence shown here is derived from an EMBL/GenBank/DDBJ whole genome shotgun (WGS) entry which is preliminary data.</text>
</comment>
<keyword evidence="2" id="KW-1185">Reference proteome</keyword>
<organism evidence="1 2">
    <name type="scientific">Polaribacter irgensii 23-P</name>
    <dbReference type="NCBI Taxonomy" id="313594"/>
    <lineage>
        <taxon>Bacteria</taxon>
        <taxon>Pseudomonadati</taxon>
        <taxon>Bacteroidota</taxon>
        <taxon>Flavobacteriia</taxon>
        <taxon>Flavobacteriales</taxon>
        <taxon>Flavobacteriaceae</taxon>
    </lineage>
</organism>
<dbReference type="eggNOG" id="COG3250">
    <property type="taxonomic scope" value="Bacteria"/>
</dbReference>
<evidence type="ECO:0000313" key="2">
    <source>
        <dbReference type="Proteomes" id="UP000003053"/>
    </source>
</evidence>